<keyword evidence="1" id="KW-1133">Transmembrane helix</keyword>
<evidence type="ECO:0000256" key="1">
    <source>
        <dbReference type="SAM" id="Phobius"/>
    </source>
</evidence>
<dbReference type="AlphaFoldDB" id="A0A4Y2WIU3"/>
<organism evidence="2 3">
    <name type="scientific">Araneus ventricosus</name>
    <name type="common">Orbweaver spider</name>
    <name type="synonym">Epeira ventricosa</name>
    <dbReference type="NCBI Taxonomy" id="182803"/>
    <lineage>
        <taxon>Eukaryota</taxon>
        <taxon>Metazoa</taxon>
        <taxon>Ecdysozoa</taxon>
        <taxon>Arthropoda</taxon>
        <taxon>Chelicerata</taxon>
        <taxon>Arachnida</taxon>
        <taxon>Araneae</taxon>
        <taxon>Araneomorphae</taxon>
        <taxon>Entelegynae</taxon>
        <taxon>Araneoidea</taxon>
        <taxon>Araneidae</taxon>
        <taxon>Araneus</taxon>
    </lineage>
</organism>
<gene>
    <name evidence="2" type="ORF">AVEN_110853_1</name>
</gene>
<proteinExistence type="predicted"/>
<name>A0A4Y2WIU3_ARAVE</name>
<evidence type="ECO:0000313" key="2">
    <source>
        <dbReference type="EMBL" id="GBO36578.1"/>
    </source>
</evidence>
<feature type="transmembrane region" description="Helical" evidence="1">
    <location>
        <begin position="53"/>
        <end position="69"/>
    </location>
</feature>
<comment type="caution">
    <text evidence="2">The sequence shown here is derived from an EMBL/GenBank/DDBJ whole genome shotgun (WGS) entry which is preliminary data.</text>
</comment>
<dbReference type="Proteomes" id="UP000499080">
    <property type="component" value="Unassembled WGS sequence"/>
</dbReference>
<evidence type="ECO:0000313" key="3">
    <source>
        <dbReference type="Proteomes" id="UP000499080"/>
    </source>
</evidence>
<dbReference type="EMBL" id="BGPR01060780">
    <property type="protein sequence ID" value="GBO36578.1"/>
    <property type="molecule type" value="Genomic_DNA"/>
</dbReference>
<accession>A0A4Y2WIU3</accession>
<keyword evidence="1" id="KW-0472">Membrane</keyword>
<protein>
    <submittedName>
        <fullName evidence="2">Uncharacterized protein</fullName>
    </submittedName>
</protein>
<keyword evidence="3" id="KW-1185">Reference proteome</keyword>
<sequence>MDQQDLKIGGEKLHSLKKFDRSSIYLSLNKKTFSSSKLARRVKDLKSNLKMKLFWIMVLCCAVFTLVLSKPSEAKTLTRVDSEVHQDVLADPRMTFKRIKRQSDDDGDDNENPGLTPGVLKFVGDVLRFVANLLGTL</sequence>
<keyword evidence="1" id="KW-0812">Transmembrane</keyword>
<reference evidence="2 3" key="1">
    <citation type="journal article" date="2019" name="Sci. Rep.">
        <title>Orb-weaving spider Araneus ventricosus genome elucidates the spidroin gene catalogue.</title>
        <authorList>
            <person name="Kono N."/>
            <person name="Nakamura H."/>
            <person name="Ohtoshi R."/>
            <person name="Moran D.A.P."/>
            <person name="Shinohara A."/>
            <person name="Yoshida Y."/>
            <person name="Fujiwara M."/>
            <person name="Mori M."/>
            <person name="Tomita M."/>
            <person name="Arakawa K."/>
        </authorList>
    </citation>
    <scope>NUCLEOTIDE SEQUENCE [LARGE SCALE GENOMIC DNA]</scope>
</reference>